<dbReference type="SUPFAM" id="SSF55073">
    <property type="entry name" value="Nucleotide cyclase"/>
    <property type="match status" value="1"/>
</dbReference>
<dbReference type="InterPro" id="IPR035965">
    <property type="entry name" value="PAS-like_dom_sf"/>
</dbReference>
<evidence type="ECO:0000313" key="6">
    <source>
        <dbReference type="EMBL" id="RUO38491.1"/>
    </source>
</evidence>
<dbReference type="EMBL" id="PIPP01000001">
    <property type="protein sequence ID" value="RUO38491.1"/>
    <property type="molecule type" value="Genomic_DNA"/>
</dbReference>
<dbReference type="SUPFAM" id="SSF55785">
    <property type="entry name" value="PYP-like sensor domain (PAS domain)"/>
    <property type="match status" value="1"/>
</dbReference>
<dbReference type="CDD" id="cd01949">
    <property type="entry name" value="GGDEF"/>
    <property type="match status" value="1"/>
</dbReference>
<comment type="catalytic activity">
    <reaction evidence="3">
        <text>2 GTP = 3',3'-c-di-GMP + 2 diphosphate</text>
        <dbReference type="Rhea" id="RHEA:24898"/>
        <dbReference type="ChEBI" id="CHEBI:33019"/>
        <dbReference type="ChEBI" id="CHEBI:37565"/>
        <dbReference type="ChEBI" id="CHEBI:58805"/>
        <dbReference type="EC" id="2.7.7.65"/>
    </reaction>
</comment>
<dbReference type="Gene3D" id="3.30.70.270">
    <property type="match status" value="1"/>
</dbReference>
<feature type="domain" description="GGDEF" evidence="5">
    <location>
        <begin position="189"/>
        <end position="316"/>
    </location>
</feature>
<evidence type="ECO:0000259" key="5">
    <source>
        <dbReference type="PROSITE" id="PS50887"/>
    </source>
</evidence>
<dbReference type="SMART" id="SM00267">
    <property type="entry name" value="GGDEF"/>
    <property type="match status" value="1"/>
</dbReference>
<comment type="cofactor">
    <cofactor evidence="1">
        <name>Mg(2+)</name>
        <dbReference type="ChEBI" id="CHEBI:18420"/>
    </cofactor>
</comment>
<gene>
    <name evidence="6" type="ORF">CWE13_02295</name>
</gene>
<accession>A0A432WXM3</accession>
<reference evidence="7" key="1">
    <citation type="journal article" date="2018" name="Front. Microbiol.">
        <title>Genome-Based Analysis Reveals the Taxonomy and Diversity of the Family Idiomarinaceae.</title>
        <authorList>
            <person name="Liu Y."/>
            <person name="Lai Q."/>
            <person name="Shao Z."/>
        </authorList>
    </citation>
    <scope>NUCLEOTIDE SEQUENCE [LARGE SCALE GENOMIC DNA]</scope>
    <source>
        <strain evidence="7">AIS</strain>
    </source>
</reference>
<dbReference type="Gene3D" id="3.30.450.20">
    <property type="entry name" value="PAS domain"/>
    <property type="match status" value="1"/>
</dbReference>
<evidence type="ECO:0000256" key="3">
    <source>
        <dbReference type="ARBA" id="ARBA00034247"/>
    </source>
</evidence>
<organism evidence="6 7">
    <name type="scientific">Aliidiomarina shirensis</name>
    <dbReference type="NCBI Taxonomy" id="1048642"/>
    <lineage>
        <taxon>Bacteria</taxon>
        <taxon>Pseudomonadati</taxon>
        <taxon>Pseudomonadota</taxon>
        <taxon>Gammaproteobacteria</taxon>
        <taxon>Alteromonadales</taxon>
        <taxon>Idiomarinaceae</taxon>
        <taxon>Aliidiomarina</taxon>
    </lineage>
</organism>
<proteinExistence type="predicted"/>
<dbReference type="AlphaFoldDB" id="A0A432WXM3"/>
<dbReference type="InterPro" id="IPR050469">
    <property type="entry name" value="Diguanylate_Cyclase"/>
</dbReference>
<dbReference type="RefSeq" id="WP_126805709.1">
    <property type="nucleotide sequence ID" value="NZ_PIPP01000001.1"/>
</dbReference>
<dbReference type="GO" id="GO:0052621">
    <property type="term" value="F:diguanylate cyclase activity"/>
    <property type="evidence" value="ECO:0007669"/>
    <property type="project" value="UniProtKB-EC"/>
</dbReference>
<dbReference type="PANTHER" id="PTHR45138:SF9">
    <property type="entry name" value="DIGUANYLATE CYCLASE DGCM-RELATED"/>
    <property type="match status" value="1"/>
</dbReference>
<comment type="caution">
    <text evidence="6">The sequence shown here is derived from an EMBL/GenBank/DDBJ whole genome shotgun (WGS) entry which is preliminary data.</text>
</comment>
<evidence type="ECO:0000256" key="1">
    <source>
        <dbReference type="ARBA" id="ARBA00001946"/>
    </source>
</evidence>
<dbReference type="InterPro" id="IPR043128">
    <property type="entry name" value="Rev_trsase/Diguanyl_cyclase"/>
</dbReference>
<dbReference type="PROSITE" id="PS50887">
    <property type="entry name" value="GGDEF"/>
    <property type="match status" value="1"/>
</dbReference>
<dbReference type="EC" id="2.7.7.65" evidence="2"/>
<dbReference type="OrthoDB" id="5620448at2"/>
<dbReference type="InterPro" id="IPR029787">
    <property type="entry name" value="Nucleotide_cyclase"/>
</dbReference>
<dbReference type="Proteomes" id="UP000286934">
    <property type="component" value="Unassembled WGS sequence"/>
</dbReference>
<feature type="coiled-coil region" evidence="4">
    <location>
        <begin position="113"/>
        <end position="161"/>
    </location>
</feature>
<keyword evidence="7" id="KW-1185">Reference proteome</keyword>
<dbReference type="PANTHER" id="PTHR45138">
    <property type="entry name" value="REGULATORY COMPONENTS OF SENSORY TRANSDUCTION SYSTEM"/>
    <property type="match status" value="1"/>
</dbReference>
<evidence type="ECO:0000256" key="2">
    <source>
        <dbReference type="ARBA" id="ARBA00012528"/>
    </source>
</evidence>
<protein>
    <recommendedName>
        <fullName evidence="2">diguanylate cyclase</fullName>
        <ecNumber evidence="2">2.7.7.65</ecNumber>
    </recommendedName>
</protein>
<sequence>MTSVESVVGDIDQLPAGILYVDYSGVIVASNQRFNEWVGSNHSLTGKHFNDVISGAGRIFNLTHIQPALQNTGHIEEMFLHLKSSNKELFSVVLNAYRSDACDVFVFLPMKKRQQFESELMAARKEAEDATLAAKEAFQHLEKVQAELQDKNNQLEELASTDPLTGLHNRRYFQSTLDRELVHLHETNEPVSLVLIDIDHFKSINDTHGHDMGDQTLEALGELLTANMRQCEYVSRIGGEEFAVVLAQQNGEDAVQFAERIRRIVENARFPTGHVTVSIGVAEARVDEGVQGLYMRADTALYDAKDAGRNQVVLSQ</sequence>
<keyword evidence="4" id="KW-0175">Coiled coil</keyword>
<name>A0A432WXM3_9GAMM</name>
<dbReference type="NCBIfam" id="TIGR00254">
    <property type="entry name" value="GGDEF"/>
    <property type="match status" value="1"/>
</dbReference>
<dbReference type="Pfam" id="PF00990">
    <property type="entry name" value="GGDEF"/>
    <property type="match status" value="1"/>
</dbReference>
<dbReference type="FunFam" id="3.30.70.270:FF:000001">
    <property type="entry name" value="Diguanylate cyclase domain protein"/>
    <property type="match status" value="1"/>
</dbReference>
<evidence type="ECO:0000313" key="7">
    <source>
        <dbReference type="Proteomes" id="UP000286934"/>
    </source>
</evidence>
<evidence type="ECO:0000256" key="4">
    <source>
        <dbReference type="SAM" id="Coils"/>
    </source>
</evidence>
<dbReference type="InterPro" id="IPR000160">
    <property type="entry name" value="GGDEF_dom"/>
</dbReference>